<dbReference type="OrthoDB" id="4378831at2"/>
<dbReference type="PANTHER" id="PTHR33840">
    <property type="match status" value="1"/>
</dbReference>
<dbReference type="KEGG" id="mme:Marme_2417"/>
<name>F2JUZ7_MARM1</name>
<organism evidence="3 4">
    <name type="scientific">Marinomonas mediterranea (strain ATCC 700492 / JCM 21426 / NBRC 103028 / MMB-1)</name>
    <dbReference type="NCBI Taxonomy" id="717774"/>
    <lineage>
        <taxon>Bacteria</taxon>
        <taxon>Pseudomonadati</taxon>
        <taxon>Pseudomonadota</taxon>
        <taxon>Gammaproteobacteria</taxon>
        <taxon>Oceanospirillales</taxon>
        <taxon>Oceanospirillaceae</taxon>
        <taxon>Marinomonas</taxon>
    </lineage>
</organism>
<dbReference type="eggNOG" id="COG1388">
    <property type="taxonomic scope" value="Bacteria"/>
</dbReference>
<feature type="domain" description="T6SS Phospholipase effector Tle1-like catalytic" evidence="2">
    <location>
        <begin position="427"/>
        <end position="716"/>
    </location>
</feature>
<dbReference type="STRING" id="717774.Marme_2417"/>
<protein>
    <recommendedName>
        <fullName evidence="2">T6SS Phospholipase effector Tle1-like catalytic domain-containing protein</fullName>
    </recommendedName>
</protein>
<proteinExistence type="predicted"/>
<evidence type="ECO:0000259" key="2">
    <source>
        <dbReference type="Pfam" id="PF09994"/>
    </source>
</evidence>
<evidence type="ECO:0000313" key="3">
    <source>
        <dbReference type="EMBL" id="ADZ91651.1"/>
    </source>
</evidence>
<keyword evidence="4" id="KW-1185">Reference proteome</keyword>
<accession>F2JUZ7</accession>
<dbReference type="HOGENOM" id="CLU_315633_0_0_6"/>
<sequence>MRIRDFILSRGYSLNPLEWVATYAYPAQMDQFRVEFSHLHFFIIESGGQVRFLERHKPTLSGRVYEVRQKEISDSPKPAKPREKLNRPAPVYVRDEYPQTNEAAGVIPTPSDRSKYFAQLTYQYPGEGTVQVPYHIHSGEQTFTGGSLSASRIPLQEDGDVTYELGEPVTSVQWQEHRRAIEQTVAALSQRIVELQPKPYHNWPRKVQRLHLIDNGLIEPGDSSHMDESLFKDESLLHNAFEYARITWNERRIYKPERFTKAFIQSLEQGVTLDAFSHYLSSSFGIQYSSGPAVGLHLANAFLDLIYILDKPSLLESLYSTARHHQISKPDEWIKETVLVALLCQKASLIMSRPENNQLIAFHELRALGRTLHEGVRLIRQQNLVRTLTAPVSQPQTLIVPVPSINPRQWHYEAGPDHSLPERTFRIGVFFDGTGQNRINDEYKEKRGDTSRTNVARLFELYPIIPGRSDKIYIQGIGTLDLDDLTPEARAAIIDEGDDLCLNSSVSGFGDEGSVYCKWQLLLKSYRKLIKSLSDEGHYHAITHIEFDVFGFSRGAALARHFVNALQAGLPDYEAPNTGGSEYDYAYARYGKPLKNTIDSTIEPNLLGQPEPFVYDKDRVPLSIDRHRRHTVRFVGLFDSVGSFVMPGDDDDDPFELSLKAHQAKRIYQITACYEYRKNFPLTSVFTKGRARPDNIFEEAFPGCHTDVGGGYPYRDQYFNTKLPEYYEVPVITSYNRELEKVGASEEYHPRSGSQITSDRIRKQYEQEWRAQCEREYADGHAGATGVVKAWRGHYYFYRIYPVNVSLAGLSMLRMKQQGHVMGIEWLEEDYDKVKNTDFHSHAFIPKLWKYLKTFPIGTIQEVNWQGVAWHTDVHRSHELSISPGYDSFIKKNVDGIDNRTQFIIQEPMPVHLRPRPIRRIFDND</sequence>
<dbReference type="InterPro" id="IPR018712">
    <property type="entry name" value="Tle1-like_cat"/>
</dbReference>
<dbReference type="Proteomes" id="UP000001062">
    <property type="component" value="Chromosome"/>
</dbReference>
<dbReference type="PATRIC" id="fig|717774.3.peg.2498"/>
<dbReference type="RefSeq" id="WP_013661555.1">
    <property type="nucleotide sequence ID" value="NC_015276.1"/>
</dbReference>
<dbReference type="PANTHER" id="PTHR33840:SF1">
    <property type="entry name" value="TLE1 PHOSPHOLIPASE DOMAIN-CONTAINING PROTEIN"/>
    <property type="match status" value="1"/>
</dbReference>
<dbReference type="Pfam" id="PF09994">
    <property type="entry name" value="T6SS_Tle1-like_cat"/>
    <property type="match status" value="1"/>
</dbReference>
<evidence type="ECO:0000313" key="4">
    <source>
        <dbReference type="Proteomes" id="UP000001062"/>
    </source>
</evidence>
<reference evidence="3 4" key="1">
    <citation type="journal article" date="2012" name="Stand. Genomic Sci.">
        <title>Complete genome sequence of the melanogenic marine bacterium Marinomonas mediterranea type strain (MMB-1(T)).</title>
        <authorList>
            <person name="Lucas-Elio P."/>
            <person name="Goodwin L."/>
            <person name="Woyke T."/>
            <person name="Pitluck S."/>
            <person name="Nolan M."/>
            <person name="Kyrpides N.C."/>
            <person name="Detter J.C."/>
            <person name="Copeland A."/>
            <person name="Teshima H."/>
            <person name="Bruce D."/>
            <person name="Detter C."/>
            <person name="Tapia R."/>
            <person name="Han S."/>
            <person name="Land M.L."/>
            <person name="Ivanova N."/>
            <person name="Mikhailova N."/>
            <person name="Johnston A.W."/>
            <person name="Sanchez-Amat A."/>
        </authorList>
    </citation>
    <scope>NUCLEOTIDE SEQUENCE [LARGE SCALE GENOMIC DNA]</scope>
    <source>
        <strain evidence="4">ATCC 700492 / JCM 21426 / NBRC 103028 / MMB-1</strain>
    </source>
</reference>
<gene>
    <name evidence="3" type="ordered locus">Marme_2417</name>
</gene>
<dbReference type="EMBL" id="CP002583">
    <property type="protein sequence ID" value="ADZ91651.1"/>
    <property type="molecule type" value="Genomic_DNA"/>
</dbReference>
<dbReference type="AlphaFoldDB" id="F2JUZ7"/>
<feature type="region of interest" description="Disordered" evidence="1">
    <location>
        <begin position="68"/>
        <end position="89"/>
    </location>
</feature>
<evidence type="ECO:0000256" key="1">
    <source>
        <dbReference type="SAM" id="MobiDB-lite"/>
    </source>
</evidence>